<sequence>MECMRDHFQQGQLLDGRFRAIAPLNHGSFGMVFLAEDLLTKQDVAIKCLTKHSAATADWSITADEAADELACHAILKFHPYLVNLVHHFETAAHNYLVLEYCSQGDLYEAIRVQRGPLQTEHVRRFMLQLISAVEHMHNNGLYHRDIKPENIFLTESGDMKLGDFGLATRSLWSYEACVGSDRYMAPEQYDHGGNGYSPAKADIWSIGICLLNVLFSRNPFVTPTESDVLFADYVRDRQSLFDIFPNMSTDTYDILSIALSLDPTKRDLQAFRTAIKRALTFTIDEEDLDDEFCTEQRDILQASANREPLRTPSIQTPHMDGDAFPWSTVLHTTPAKPRHMPSIPDEYEEDMFSDRGLNYGESWYSGKYNTPSNFGSAFGASFQSMKIPTRSTQAHRPEPSAVPSSLPVQRTRPIPTMSQIFGKKETVAKSWSDMWEEDEEDAEREATLQARREINSRGFSHESVKEAPPAPVVLKEKKSMSSLNARPRSQHNTRKTPAPIKPSMGTNENDPFAWQPKTPKRSPKQVPMDKWAELGNRRRNPTGPEVTLPVTPATTKKRSMTQSSAAKKRSGSTALDQPWNRRQSRNKSNKSRPAYLDKDWRSHKVIDSSEDEDHEWVGGWHNFHL</sequence>
<keyword evidence="1" id="KW-0808">Transferase</keyword>
<accession>A0ACC3A9J8</accession>
<name>A0ACC3A9J8_9EURO</name>
<reference evidence="1" key="1">
    <citation type="submission" date="2022-10" db="EMBL/GenBank/DDBJ databases">
        <title>Culturing micro-colonial fungi from biological soil crusts in the Mojave desert and describing Neophaeococcomyces mojavensis, and introducing the new genera and species Taxawa tesnikishii.</title>
        <authorList>
            <person name="Kurbessoian T."/>
            <person name="Stajich J.E."/>
        </authorList>
    </citation>
    <scope>NUCLEOTIDE SEQUENCE</scope>
    <source>
        <strain evidence="1">JES_112</strain>
    </source>
</reference>
<protein>
    <submittedName>
        <fullName evidence="1">cAMP-dependent protein kinase catalytic subunit</fullName>
    </submittedName>
</protein>
<dbReference type="Proteomes" id="UP001172386">
    <property type="component" value="Unassembled WGS sequence"/>
</dbReference>
<keyword evidence="1" id="KW-0418">Kinase</keyword>
<dbReference type="EMBL" id="JAPDRQ010000061">
    <property type="protein sequence ID" value="KAJ9657641.1"/>
    <property type="molecule type" value="Genomic_DNA"/>
</dbReference>
<evidence type="ECO:0000313" key="2">
    <source>
        <dbReference type="Proteomes" id="UP001172386"/>
    </source>
</evidence>
<organism evidence="1 2">
    <name type="scientific">Neophaeococcomyces mojaviensis</name>
    <dbReference type="NCBI Taxonomy" id="3383035"/>
    <lineage>
        <taxon>Eukaryota</taxon>
        <taxon>Fungi</taxon>
        <taxon>Dikarya</taxon>
        <taxon>Ascomycota</taxon>
        <taxon>Pezizomycotina</taxon>
        <taxon>Eurotiomycetes</taxon>
        <taxon>Chaetothyriomycetidae</taxon>
        <taxon>Chaetothyriales</taxon>
        <taxon>Chaetothyriales incertae sedis</taxon>
        <taxon>Neophaeococcomyces</taxon>
    </lineage>
</organism>
<keyword evidence="2" id="KW-1185">Reference proteome</keyword>
<evidence type="ECO:0000313" key="1">
    <source>
        <dbReference type="EMBL" id="KAJ9657641.1"/>
    </source>
</evidence>
<proteinExistence type="predicted"/>
<gene>
    <name evidence="1" type="primary">TPK2_2</name>
    <name evidence="1" type="ORF">H2198_004169</name>
</gene>
<comment type="caution">
    <text evidence="1">The sequence shown here is derived from an EMBL/GenBank/DDBJ whole genome shotgun (WGS) entry which is preliminary data.</text>
</comment>